<dbReference type="PANTHER" id="PTHR37299:SF1">
    <property type="entry name" value="STAGE 0 SPORULATION PROTEIN A HOMOLOG"/>
    <property type="match status" value="1"/>
</dbReference>
<keyword evidence="3" id="KW-1185">Reference proteome</keyword>
<dbReference type="Gene3D" id="3.40.50.2300">
    <property type="match status" value="1"/>
</dbReference>
<protein>
    <submittedName>
        <fullName evidence="2">LytTR family transcriptional regulator DNA-binding domain-containing protein</fullName>
    </submittedName>
</protein>
<dbReference type="Gene3D" id="2.40.50.1020">
    <property type="entry name" value="LytTr DNA-binding domain"/>
    <property type="match status" value="1"/>
</dbReference>
<evidence type="ECO:0000259" key="1">
    <source>
        <dbReference type="PROSITE" id="PS50930"/>
    </source>
</evidence>
<sequence>MGLIINTLKHPVLISYLSGANNYSFVHFRTGEQVLISKSLRFLEKQLPYFIRIHKTLLINPECVKKLQHQPHSKTGGAVVLDDGTILPVSRRQWPVLVQSVWTTDVPTIEPERSVAFVSGDYTKSLLLRQLIDDQWPLTLLHVMENGAFLSQLLIMAETERPVLLLIDVRQAVPSRLTLLRELKETPRLRRLPVVLLISPNTGFARSGYAMHANSVVVMPDDNGEFVDVMEQVCRYWLTMASLPVV</sequence>
<name>A0ABS3JIA3_9BACT</name>
<dbReference type="InterPro" id="IPR007492">
    <property type="entry name" value="LytTR_DNA-bd_dom"/>
</dbReference>
<dbReference type="InterPro" id="IPR011006">
    <property type="entry name" value="CheY-like_superfamily"/>
</dbReference>
<dbReference type="InterPro" id="IPR046947">
    <property type="entry name" value="LytR-like"/>
</dbReference>
<organism evidence="2 3">
    <name type="scientific">Fibrella forsythiae</name>
    <dbReference type="NCBI Taxonomy" id="2817061"/>
    <lineage>
        <taxon>Bacteria</taxon>
        <taxon>Pseudomonadati</taxon>
        <taxon>Bacteroidota</taxon>
        <taxon>Cytophagia</taxon>
        <taxon>Cytophagales</taxon>
        <taxon>Spirosomataceae</taxon>
        <taxon>Fibrella</taxon>
    </lineage>
</organism>
<proteinExistence type="predicted"/>
<comment type="caution">
    <text evidence="2">The sequence shown here is derived from an EMBL/GenBank/DDBJ whole genome shotgun (WGS) entry which is preliminary data.</text>
</comment>
<dbReference type="PANTHER" id="PTHR37299">
    <property type="entry name" value="TRANSCRIPTIONAL REGULATOR-RELATED"/>
    <property type="match status" value="1"/>
</dbReference>
<dbReference type="PROSITE" id="PS50930">
    <property type="entry name" value="HTH_LYTTR"/>
    <property type="match status" value="1"/>
</dbReference>
<gene>
    <name evidence="2" type="ORF">J2I46_14145</name>
</gene>
<reference evidence="2 3" key="1">
    <citation type="submission" date="2021-03" db="EMBL/GenBank/DDBJ databases">
        <title>Fibrella sp. HMF5405 genome sequencing and assembly.</title>
        <authorList>
            <person name="Kang H."/>
            <person name="Kim H."/>
            <person name="Bae S."/>
            <person name="Joh K."/>
        </authorList>
    </citation>
    <scope>NUCLEOTIDE SEQUENCE [LARGE SCALE GENOMIC DNA]</scope>
    <source>
        <strain evidence="2 3">HMF5405</strain>
    </source>
</reference>
<dbReference type="Proteomes" id="UP000664628">
    <property type="component" value="Unassembled WGS sequence"/>
</dbReference>
<dbReference type="SUPFAM" id="SSF52172">
    <property type="entry name" value="CheY-like"/>
    <property type="match status" value="1"/>
</dbReference>
<keyword evidence="2" id="KW-0238">DNA-binding</keyword>
<evidence type="ECO:0000313" key="2">
    <source>
        <dbReference type="EMBL" id="MBO0949733.1"/>
    </source>
</evidence>
<dbReference type="EMBL" id="JAFMYW010000003">
    <property type="protein sequence ID" value="MBO0949733.1"/>
    <property type="molecule type" value="Genomic_DNA"/>
</dbReference>
<accession>A0ABS3JIA3</accession>
<feature type="domain" description="HTH LytTR-type" evidence="1">
    <location>
        <begin position="1"/>
        <end position="103"/>
    </location>
</feature>
<dbReference type="GO" id="GO:0003677">
    <property type="term" value="F:DNA binding"/>
    <property type="evidence" value="ECO:0007669"/>
    <property type="project" value="UniProtKB-KW"/>
</dbReference>
<dbReference type="RefSeq" id="WP_207329665.1">
    <property type="nucleotide sequence ID" value="NZ_JAFMYW010000003.1"/>
</dbReference>
<evidence type="ECO:0000313" key="3">
    <source>
        <dbReference type="Proteomes" id="UP000664628"/>
    </source>
</evidence>
<dbReference type="Pfam" id="PF04397">
    <property type="entry name" value="LytTR"/>
    <property type="match status" value="1"/>
</dbReference>
<dbReference type="SMART" id="SM00850">
    <property type="entry name" value="LytTR"/>
    <property type="match status" value="1"/>
</dbReference>